<protein>
    <submittedName>
        <fullName evidence="1">Uncharacterized protein</fullName>
    </submittedName>
</protein>
<accession>A0A6G5AI88</accession>
<name>A0A6G5AI88_RHIMP</name>
<dbReference type="EMBL" id="GIKN01007673">
    <property type="protein sequence ID" value="NIE49946.1"/>
    <property type="molecule type" value="Transcribed_RNA"/>
</dbReference>
<proteinExistence type="predicted"/>
<reference evidence="1" key="1">
    <citation type="submission" date="2020-03" db="EMBL/GenBank/DDBJ databases">
        <title>A transcriptome and proteome of the tick Rhipicephalus microplus shaped by the genetic composition of its hosts and developmental stage.</title>
        <authorList>
            <person name="Garcia G.R."/>
            <person name="Ribeiro J.M.C."/>
            <person name="Maruyama S.R."/>
            <person name="Gardinasse L.G."/>
            <person name="Nelson K."/>
            <person name="Ferreira B.R."/>
            <person name="Andrade T.G."/>
            <person name="Santos I.K.F.M."/>
        </authorList>
    </citation>
    <scope>NUCLEOTIDE SEQUENCE</scope>
    <source>
        <strain evidence="1">NSGR</strain>
        <tissue evidence="1">Salivary glands</tissue>
    </source>
</reference>
<organism evidence="1">
    <name type="scientific">Rhipicephalus microplus</name>
    <name type="common">Cattle tick</name>
    <name type="synonym">Boophilus microplus</name>
    <dbReference type="NCBI Taxonomy" id="6941"/>
    <lineage>
        <taxon>Eukaryota</taxon>
        <taxon>Metazoa</taxon>
        <taxon>Ecdysozoa</taxon>
        <taxon>Arthropoda</taxon>
        <taxon>Chelicerata</taxon>
        <taxon>Arachnida</taxon>
        <taxon>Acari</taxon>
        <taxon>Parasitiformes</taxon>
        <taxon>Ixodida</taxon>
        <taxon>Ixodoidea</taxon>
        <taxon>Ixodidae</taxon>
        <taxon>Rhipicephalinae</taxon>
        <taxon>Rhipicephalus</taxon>
        <taxon>Boophilus</taxon>
    </lineage>
</organism>
<dbReference type="AlphaFoldDB" id="A0A6G5AI88"/>
<evidence type="ECO:0000313" key="1">
    <source>
        <dbReference type="EMBL" id="NIE49946.1"/>
    </source>
</evidence>
<sequence>MQPMIVALTHRHDIIVSQTSVQHATLVSTHHAAVSARVALWILQAKNTLHKFWLPTMPHLWRPTMQLIVENAPVVCTKTCIPIVLQFTLKGPCSTFLSNDGMIYQSSLPL</sequence>